<evidence type="ECO:0000313" key="6">
    <source>
        <dbReference type="EMBL" id="CUP62774.1"/>
    </source>
</evidence>
<comment type="function">
    <text evidence="3">DNA-dependent ATPase and ATP-dependent 5'-3' DNA helicase. Has no activity on blunt DNA or DNA with 3'-overhangs, requires at least 10 bases of 5'-ssDNA for helicase activity.</text>
</comment>
<dbReference type="InterPro" id="IPR055446">
    <property type="entry name" value="RecD2_N_OB"/>
</dbReference>
<keyword evidence="1 3" id="KW-0547">Nucleotide-binding</keyword>
<dbReference type="GO" id="GO:0009338">
    <property type="term" value="C:exodeoxyribonuclease V complex"/>
    <property type="evidence" value="ECO:0007669"/>
    <property type="project" value="TreeGrafter"/>
</dbReference>
<dbReference type="InterPro" id="IPR003583">
    <property type="entry name" value="Hlx-hairpin-Hlx_DNA-bd_motif"/>
</dbReference>
<dbReference type="InterPro" id="IPR003593">
    <property type="entry name" value="AAA+_ATPase"/>
</dbReference>
<dbReference type="Pfam" id="PF18335">
    <property type="entry name" value="SH3_13"/>
    <property type="match status" value="1"/>
</dbReference>
<dbReference type="Gene3D" id="3.40.50.300">
    <property type="entry name" value="P-loop containing nucleotide triphosphate hydrolases"/>
    <property type="match status" value="3"/>
</dbReference>
<reference evidence="6 7" key="1">
    <citation type="submission" date="2015-09" db="EMBL/GenBank/DDBJ databases">
        <authorList>
            <consortium name="Pathogen Informatics"/>
        </authorList>
    </citation>
    <scope>NUCLEOTIDE SEQUENCE [LARGE SCALE GENOMIC DNA]</scope>
    <source>
        <strain evidence="6 7">2789STDY5834957</strain>
    </source>
</reference>
<evidence type="ECO:0000256" key="2">
    <source>
        <dbReference type="ARBA" id="ARBA00022840"/>
    </source>
</evidence>
<dbReference type="SUPFAM" id="SSF47781">
    <property type="entry name" value="RuvA domain 2-like"/>
    <property type="match status" value="1"/>
</dbReference>
<dbReference type="GO" id="GO:0016887">
    <property type="term" value="F:ATP hydrolysis activity"/>
    <property type="evidence" value="ECO:0007669"/>
    <property type="project" value="RHEA"/>
</dbReference>
<accession>A0A174PND0</accession>
<feature type="domain" description="AAA+ ATPase" evidence="5">
    <location>
        <begin position="344"/>
        <end position="487"/>
    </location>
</feature>
<dbReference type="Pfam" id="PF14520">
    <property type="entry name" value="HHH_5"/>
    <property type="match status" value="1"/>
</dbReference>
<dbReference type="SMART" id="SM00278">
    <property type="entry name" value="HhH1"/>
    <property type="match status" value="3"/>
</dbReference>
<dbReference type="Proteomes" id="UP000095762">
    <property type="component" value="Unassembled WGS sequence"/>
</dbReference>
<gene>
    <name evidence="6" type="primary">recD_2</name>
    <name evidence="3" type="synonym">recD2</name>
    <name evidence="6" type="ORF">ERS852569_00231</name>
</gene>
<name>A0A174PND0_9FIRM</name>
<dbReference type="GO" id="GO:0017116">
    <property type="term" value="F:single-stranded DNA helicase activity"/>
    <property type="evidence" value="ECO:0007669"/>
    <property type="project" value="TreeGrafter"/>
</dbReference>
<dbReference type="Pfam" id="PF14490">
    <property type="entry name" value="HHH_RecD2"/>
    <property type="match status" value="1"/>
</dbReference>
<dbReference type="Gene3D" id="2.30.30.940">
    <property type="match status" value="2"/>
</dbReference>
<evidence type="ECO:0000259" key="4">
    <source>
        <dbReference type="SMART" id="SM00278"/>
    </source>
</evidence>
<dbReference type="EC" id="5.6.2.3" evidence="3"/>
<evidence type="ECO:0000256" key="1">
    <source>
        <dbReference type="ARBA" id="ARBA00022741"/>
    </source>
</evidence>
<dbReference type="NCBIfam" id="TIGR01448">
    <property type="entry name" value="recD_rel"/>
    <property type="match status" value="1"/>
</dbReference>
<dbReference type="Gene3D" id="1.10.150.20">
    <property type="entry name" value="5' to 3' exonuclease, C-terminal subdomain"/>
    <property type="match status" value="1"/>
</dbReference>
<dbReference type="GO" id="GO:0043139">
    <property type="term" value="F:5'-3' DNA helicase activity"/>
    <property type="evidence" value="ECO:0007669"/>
    <property type="project" value="UniProtKB-UniRule"/>
</dbReference>
<keyword evidence="3" id="KW-0347">Helicase</keyword>
<keyword evidence="3 6" id="KW-0378">Hydrolase</keyword>
<organism evidence="6 7">
    <name type="scientific">Blautia obeum</name>
    <dbReference type="NCBI Taxonomy" id="40520"/>
    <lineage>
        <taxon>Bacteria</taxon>
        <taxon>Bacillati</taxon>
        <taxon>Bacillota</taxon>
        <taxon>Clostridia</taxon>
        <taxon>Lachnospirales</taxon>
        <taxon>Lachnospiraceae</taxon>
        <taxon>Blautia</taxon>
    </lineage>
</organism>
<protein>
    <recommendedName>
        <fullName evidence="3">ATP-dependent RecD2 DNA helicase</fullName>
        <ecNumber evidence="3">5.6.2.3</ecNumber>
    </recommendedName>
    <alternativeName>
        <fullName evidence="3">DNA 5'-3' helicase subunit RecD2</fullName>
    </alternativeName>
</protein>
<dbReference type="GO" id="GO:0006310">
    <property type="term" value="P:DNA recombination"/>
    <property type="evidence" value="ECO:0007669"/>
    <property type="project" value="InterPro"/>
</dbReference>
<dbReference type="InterPro" id="IPR006345">
    <property type="entry name" value="RecD2"/>
</dbReference>
<dbReference type="SMART" id="SM00382">
    <property type="entry name" value="AAA"/>
    <property type="match status" value="1"/>
</dbReference>
<dbReference type="InterPro" id="IPR050534">
    <property type="entry name" value="Coronavir_polyprotein_1ab"/>
</dbReference>
<dbReference type="PANTHER" id="PTHR43788:SF6">
    <property type="entry name" value="DNA HELICASE B"/>
    <property type="match status" value="1"/>
</dbReference>
<keyword evidence="3" id="KW-0238">DNA-binding</keyword>
<dbReference type="CDD" id="cd17933">
    <property type="entry name" value="DEXSc_RecD-like"/>
    <property type="match status" value="1"/>
</dbReference>
<feature type="domain" description="Helix-hairpin-helix DNA-binding motif class 1" evidence="4">
    <location>
        <begin position="83"/>
        <end position="102"/>
    </location>
</feature>
<evidence type="ECO:0000313" key="7">
    <source>
        <dbReference type="Proteomes" id="UP000095762"/>
    </source>
</evidence>
<comment type="catalytic activity">
    <reaction evidence="3">
        <text>ATP + H2O = ADP + phosphate + H(+)</text>
        <dbReference type="Rhea" id="RHEA:13065"/>
        <dbReference type="ChEBI" id="CHEBI:15377"/>
        <dbReference type="ChEBI" id="CHEBI:15378"/>
        <dbReference type="ChEBI" id="CHEBI:30616"/>
        <dbReference type="ChEBI" id="CHEBI:43474"/>
        <dbReference type="ChEBI" id="CHEBI:456216"/>
        <dbReference type="EC" id="5.6.2.3"/>
    </reaction>
</comment>
<dbReference type="Gene3D" id="1.10.10.2220">
    <property type="match status" value="1"/>
</dbReference>
<dbReference type="Pfam" id="PF13245">
    <property type="entry name" value="AAA_19"/>
    <property type="match status" value="1"/>
</dbReference>
<dbReference type="AlphaFoldDB" id="A0A174PND0"/>
<feature type="domain" description="Helix-hairpin-helix DNA-binding motif class 1" evidence="4">
    <location>
        <begin position="116"/>
        <end position="135"/>
    </location>
</feature>
<keyword evidence="2 3" id="KW-0067">ATP-binding</keyword>
<dbReference type="RefSeq" id="WP_055059260.1">
    <property type="nucleotide sequence ID" value="NZ_CZBP01000001.1"/>
</dbReference>
<dbReference type="InterPro" id="IPR029493">
    <property type="entry name" value="RecD2-like_HHH"/>
</dbReference>
<dbReference type="InterPro" id="IPR027417">
    <property type="entry name" value="P-loop_NTPase"/>
</dbReference>
<dbReference type="SUPFAM" id="SSF52540">
    <property type="entry name" value="P-loop containing nucleoside triphosphate hydrolases"/>
    <property type="match status" value="2"/>
</dbReference>
<dbReference type="GO" id="GO:0006281">
    <property type="term" value="P:DNA repair"/>
    <property type="evidence" value="ECO:0007669"/>
    <property type="project" value="InterPro"/>
</dbReference>
<evidence type="ECO:0000256" key="3">
    <source>
        <dbReference type="HAMAP-Rule" id="MF_01488"/>
    </source>
</evidence>
<dbReference type="CDD" id="cd18809">
    <property type="entry name" value="SF1_C_RecD"/>
    <property type="match status" value="1"/>
</dbReference>
<evidence type="ECO:0000259" key="5">
    <source>
        <dbReference type="SMART" id="SM00382"/>
    </source>
</evidence>
<feature type="binding site" evidence="3">
    <location>
        <begin position="355"/>
        <end position="359"/>
    </location>
    <ligand>
        <name>ATP</name>
        <dbReference type="ChEBI" id="CHEBI:30616"/>
    </ligand>
</feature>
<sequence>MEIITGKMKHIIFHNDETNYYVLTVVAGDEVFTATGSFHGIEKNVKTDFYGEWVEHPKFGRQFSCGYWEKSKPVNTEDIVSYLSAKTVKGIGKVTAKRIVDAFGVDTWDILDNHIERLLEIKGISPKKLKRIKDSWQENSIRRIAFVFLLKYGVSYKLADKIYRTYEEKTITIMSANPYKAADDVKGIGFPTADEIAEKMGIEKNSPLRIESGIKYALDQLAMKGHVFGYREQVVTEAMGKEVLDLQDKNLVSLTLSDMLAKKDLGCEMDCIYLPQLLKAENYCAEKLKKLASVPAEDYLYRRIWYERQRSGNPDLSVDVSGMAEELGIQYDDVQLYAIRTAAASKGMVLTGGPGTGKTTVTQGIIEVFKKFKLRILLAAPTGRAAKRASESTGMEAKTIHRLLGYSGSGTFEHNEEHPLEGDVLIIDESSMVDLRLMNSLLKAVPENMRLILIGDINQLPSVGPGTVLKDIIDSGVFPVVRLTKIFRQAAESHIITNAHRINDGLFPVIDDSDPKNDFFLEMMDKKGEKLEASEIAERTAQAIIKHLTDTIPNQYHIQPKDIQILAPMRNGSAGTIALNKLAQEALNPEGPSIAFEGYSYRKGDRVMQTKNDYEKGVFNGDIGYIVAVNLEKELLKVEFLDTDKQETDSKFWLDYWDMDEEDEEEDEGIGAHGPNPYVTYSRNDLENLDPAYAITIHKSQGSEFPAVIMPFLNSHFVMLERNLLYTGVTRAKKYLFLEGQRNAIYKAVKTISMLSRNSNLRSKLQGDFGQISFFGENMGLY</sequence>
<dbReference type="Pfam" id="PF23139">
    <property type="entry name" value="OB_YrrC"/>
    <property type="match status" value="1"/>
</dbReference>
<dbReference type="GO" id="GO:0003677">
    <property type="term" value="F:DNA binding"/>
    <property type="evidence" value="ECO:0007669"/>
    <property type="project" value="UniProtKB-UniRule"/>
</dbReference>
<comment type="similarity">
    <text evidence="3">Belongs to the RecD family. RecD2 subfamily.</text>
</comment>
<dbReference type="Pfam" id="PF13538">
    <property type="entry name" value="UvrD_C_2"/>
    <property type="match status" value="1"/>
</dbReference>
<dbReference type="InterPro" id="IPR010994">
    <property type="entry name" value="RuvA_2-like"/>
</dbReference>
<dbReference type="PANTHER" id="PTHR43788">
    <property type="entry name" value="DNA2/NAM7 HELICASE FAMILY MEMBER"/>
    <property type="match status" value="1"/>
</dbReference>
<proteinExistence type="inferred from homology"/>
<keyword evidence="3" id="KW-0413">Isomerase</keyword>
<dbReference type="InterPro" id="IPR027785">
    <property type="entry name" value="UvrD-like_helicase_C"/>
</dbReference>
<feature type="domain" description="Helix-hairpin-helix DNA-binding motif class 1" evidence="4">
    <location>
        <begin position="180"/>
        <end position="199"/>
    </location>
</feature>
<dbReference type="InterPro" id="IPR041451">
    <property type="entry name" value="RecD2_SH13"/>
</dbReference>
<dbReference type="GO" id="GO:0005524">
    <property type="term" value="F:ATP binding"/>
    <property type="evidence" value="ECO:0007669"/>
    <property type="project" value="UniProtKB-UniRule"/>
</dbReference>
<dbReference type="EMBL" id="CZBP01000001">
    <property type="protein sequence ID" value="CUP62774.1"/>
    <property type="molecule type" value="Genomic_DNA"/>
</dbReference>
<dbReference type="HAMAP" id="MF_01488">
    <property type="entry name" value="RecD2"/>
    <property type="match status" value="1"/>
</dbReference>